<reference evidence="2 3" key="1">
    <citation type="submission" date="2023-03" db="EMBL/GenBank/DDBJ databases">
        <title>Fodinicurvata sp. CAU 1616 isolated from sea sendiment.</title>
        <authorList>
            <person name="Kim W."/>
        </authorList>
    </citation>
    <scope>NUCLEOTIDE SEQUENCE [LARGE SCALE GENOMIC DNA]</scope>
    <source>
        <strain evidence="2 3">CAU 1616</strain>
    </source>
</reference>
<dbReference type="Proteomes" id="UP001215503">
    <property type="component" value="Unassembled WGS sequence"/>
</dbReference>
<proteinExistence type="predicted"/>
<evidence type="ECO:0000313" key="3">
    <source>
        <dbReference type="Proteomes" id="UP001215503"/>
    </source>
</evidence>
<keyword evidence="1" id="KW-0175">Coiled coil</keyword>
<accession>A0ABT5YIB3</accession>
<gene>
    <name evidence="2" type="ORF">P2G67_01150</name>
</gene>
<dbReference type="Gene3D" id="6.10.280.50">
    <property type="match status" value="1"/>
</dbReference>
<dbReference type="Pfam" id="PF04325">
    <property type="entry name" value="DUF465"/>
    <property type="match status" value="1"/>
</dbReference>
<keyword evidence="3" id="KW-1185">Reference proteome</keyword>
<comment type="caution">
    <text evidence="2">The sequence shown here is derived from an EMBL/GenBank/DDBJ whole genome shotgun (WGS) entry which is preliminary data.</text>
</comment>
<dbReference type="RefSeq" id="WP_275819190.1">
    <property type="nucleotide sequence ID" value="NZ_JARHUD010000001.1"/>
</dbReference>
<evidence type="ECO:0000256" key="1">
    <source>
        <dbReference type="SAM" id="Coils"/>
    </source>
</evidence>
<dbReference type="InterPro" id="IPR038444">
    <property type="entry name" value="DUF465_sf"/>
</dbReference>
<name>A0ABT5YIB3_9PROT</name>
<sequence>MIEPHIEMLRDKHARIEQTISEERARPHPDEARLHELKREKLKLKDTISSLSNGHSTA</sequence>
<feature type="coiled-coil region" evidence="1">
    <location>
        <begin position="6"/>
        <end position="54"/>
    </location>
</feature>
<protein>
    <submittedName>
        <fullName evidence="2">YdcH family protein</fullName>
    </submittedName>
</protein>
<evidence type="ECO:0000313" key="2">
    <source>
        <dbReference type="EMBL" id="MDF2094578.1"/>
    </source>
</evidence>
<dbReference type="InterPro" id="IPR007420">
    <property type="entry name" value="DUF465"/>
</dbReference>
<dbReference type="EMBL" id="JARHUD010000001">
    <property type="protein sequence ID" value="MDF2094578.1"/>
    <property type="molecule type" value="Genomic_DNA"/>
</dbReference>
<organism evidence="2 3">
    <name type="scientific">Aquibaculum arenosum</name>
    <dbReference type="NCBI Taxonomy" id="3032591"/>
    <lineage>
        <taxon>Bacteria</taxon>
        <taxon>Pseudomonadati</taxon>
        <taxon>Pseudomonadota</taxon>
        <taxon>Alphaproteobacteria</taxon>
        <taxon>Rhodospirillales</taxon>
        <taxon>Rhodovibrionaceae</taxon>
        <taxon>Aquibaculum</taxon>
    </lineage>
</organism>